<sequence length="69" mass="6800">MDGVALAEAQEQLARADLEAALLAGLPPYSIEAAADGEETGVALVPEGRHALRLAAGPGGRAPPARGAA</sequence>
<dbReference type="AlphaFoldDB" id="A0A7X1J0S5"/>
<dbReference type="RefSeq" id="WP_186282018.1">
    <property type="nucleotide sequence ID" value="NZ_JACMSF010000009.1"/>
</dbReference>
<gene>
    <name evidence="1" type="ORF">H4N64_10870</name>
</gene>
<protein>
    <submittedName>
        <fullName evidence="1">Uncharacterized protein</fullName>
    </submittedName>
</protein>
<dbReference type="EMBL" id="JACMSF010000009">
    <property type="protein sequence ID" value="MBC2902103.1"/>
    <property type="molecule type" value="Genomic_DNA"/>
</dbReference>
<proteinExistence type="predicted"/>
<accession>A0A7X1J0S5</accession>
<name>A0A7X1J0S5_9ACTN</name>
<evidence type="ECO:0000313" key="2">
    <source>
        <dbReference type="Proteomes" id="UP000584670"/>
    </source>
</evidence>
<organism evidence="1 2">
    <name type="scientific">Streptomyces cupreus</name>
    <dbReference type="NCBI Taxonomy" id="2759956"/>
    <lineage>
        <taxon>Bacteria</taxon>
        <taxon>Bacillati</taxon>
        <taxon>Actinomycetota</taxon>
        <taxon>Actinomycetes</taxon>
        <taxon>Kitasatosporales</taxon>
        <taxon>Streptomycetaceae</taxon>
        <taxon>Streptomyces</taxon>
    </lineage>
</organism>
<keyword evidence="2" id="KW-1185">Reference proteome</keyword>
<comment type="caution">
    <text evidence="1">The sequence shown here is derived from an EMBL/GenBank/DDBJ whole genome shotgun (WGS) entry which is preliminary data.</text>
</comment>
<dbReference type="Proteomes" id="UP000584670">
    <property type="component" value="Unassembled WGS sequence"/>
</dbReference>
<evidence type="ECO:0000313" key="1">
    <source>
        <dbReference type="EMBL" id="MBC2902103.1"/>
    </source>
</evidence>
<reference evidence="1 2" key="1">
    <citation type="submission" date="2020-08" db="EMBL/GenBank/DDBJ databases">
        <title>Streptomyces sp. PSKA01 genome sequencing and assembly.</title>
        <authorList>
            <person name="Mandal S."/>
            <person name="Maiti P.K."/>
            <person name="Das P."/>
        </authorList>
    </citation>
    <scope>NUCLEOTIDE SEQUENCE [LARGE SCALE GENOMIC DNA]</scope>
    <source>
        <strain evidence="1 2">PSKA01</strain>
    </source>
</reference>